<organism evidence="1 2">
    <name type="scientific">Ophiocordyceps australis</name>
    <dbReference type="NCBI Taxonomy" id="1399860"/>
    <lineage>
        <taxon>Eukaryota</taxon>
        <taxon>Fungi</taxon>
        <taxon>Dikarya</taxon>
        <taxon>Ascomycota</taxon>
        <taxon>Pezizomycotina</taxon>
        <taxon>Sordariomycetes</taxon>
        <taxon>Hypocreomycetidae</taxon>
        <taxon>Hypocreales</taxon>
        <taxon>Ophiocordycipitaceae</taxon>
        <taxon>Ophiocordyceps</taxon>
    </lineage>
</organism>
<name>A0A2C5X7H3_9HYPO</name>
<gene>
    <name evidence="1" type="ORF">CDD81_2671</name>
</gene>
<evidence type="ECO:0000313" key="2">
    <source>
        <dbReference type="Proteomes" id="UP000226192"/>
    </source>
</evidence>
<sequence>MAELTSHFTLTLPSKYSKAQASSATTQEPPLEWMARTWSVVHSTLPMWRSARNVRITYTPLPRHSDGRTRLGDLVEYEPIDANKGELKTVRGVDTRTAQAPGWDWRGAGWLFFVGSHWEVLGWGEATATEGHTERWVVTWFMPTLFTKEGIDIYCDRRQGLSHQTYNKIDAALRALGAPELVTMVERDMRPVELSFACYVAVNRASYGPLPIALQSDLCAHAVVLGRPILC</sequence>
<reference evidence="1 2" key="1">
    <citation type="submission" date="2017-06" db="EMBL/GenBank/DDBJ databases">
        <title>Ant-infecting Ophiocordyceps genomes reveal a high diversity of potential behavioral manipulation genes and a possible major role for enterotoxins.</title>
        <authorList>
            <person name="De Bekker C."/>
            <person name="Evans H.C."/>
            <person name="Brachmann A."/>
            <person name="Hughes D.P."/>
        </authorList>
    </citation>
    <scope>NUCLEOTIDE SEQUENCE [LARGE SCALE GENOMIC DNA]</scope>
    <source>
        <strain evidence="1 2">Map64</strain>
    </source>
</reference>
<dbReference type="Proteomes" id="UP000226192">
    <property type="component" value="Unassembled WGS sequence"/>
</dbReference>
<dbReference type="STRING" id="1399860.A0A2C5X7H3"/>
<evidence type="ECO:0000313" key="1">
    <source>
        <dbReference type="EMBL" id="PHH59669.1"/>
    </source>
</evidence>
<dbReference type="AlphaFoldDB" id="A0A2C5X7H3"/>
<proteinExistence type="predicted"/>
<keyword evidence="2" id="KW-1185">Reference proteome</keyword>
<accession>A0A2C5X7H3</accession>
<dbReference type="OrthoDB" id="9975758at2759"/>
<comment type="caution">
    <text evidence="1">The sequence shown here is derived from an EMBL/GenBank/DDBJ whole genome shotgun (WGS) entry which is preliminary data.</text>
</comment>
<protein>
    <submittedName>
        <fullName evidence="1">Uncharacterized protein</fullName>
    </submittedName>
</protein>
<dbReference type="EMBL" id="NJET01000189">
    <property type="protein sequence ID" value="PHH59669.1"/>
    <property type="molecule type" value="Genomic_DNA"/>
</dbReference>